<dbReference type="AlphaFoldDB" id="A0A1H5XZQ6"/>
<proteinExistence type="predicted"/>
<dbReference type="OrthoDB" id="9134080at2"/>
<dbReference type="RefSeq" id="WP_103967545.1">
    <property type="nucleotide sequence ID" value="NZ_FNUX01000034.1"/>
</dbReference>
<organism evidence="1 2">
    <name type="scientific">Nitrosomonas ureae</name>
    <dbReference type="NCBI Taxonomy" id="44577"/>
    <lineage>
        <taxon>Bacteria</taxon>
        <taxon>Pseudomonadati</taxon>
        <taxon>Pseudomonadota</taxon>
        <taxon>Betaproteobacteria</taxon>
        <taxon>Nitrosomonadales</taxon>
        <taxon>Nitrosomonadaceae</taxon>
        <taxon>Nitrosomonas</taxon>
    </lineage>
</organism>
<evidence type="ECO:0000313" key="1">
    <source>
        <dbReference type="EMBL" id="SEG17102.1"/>
    </source>
</evidence>
<evidence type="ECO:0000313" key="2">
    <source>
        <dbReference type="Proteomes" id="UP000236753"/>
    </source>
</evidence>
<protein>
    <recommendedName>
        <fullName evidence="3">HEPN domain-containing protein</fullName>
    </recommendedName>
</protein>
<accession>A0A1H5XZQ6</accession>
<reference evidence="1 2" key="1">
    <citation type="submission" date="2016-10" db="EMBL/GenBank/DDBJ databases">
        <authorList>
            <person name="de Groot N.N."/>
        </authorList>
    </citation>
    <scope>NUCLEOTIDE SEQUENCE [LARGE SCALE GENOMIC DNA]</scope>
    <source>
        <strain evidence="1 2">Nm13</strain>
    </source>
</reference>
<name>A0A1H5XZQ6_9PROT</name>
<dbReference type="Proteomes" id="UP000236753">
    <property type="component" value="Unassembled WGS sequence"/>
</dbReference>
<gene>
    <name evidence="1" type="ORF">SAMN05216334_13417</name>
</gene>
<dbReference type="EMBL" id="FNUX01000034">
    <property type="protein sequence ID" value="SEG17102.1"/>
    <property type="molecule type" value="Genomic_DNA"/>
</dbReference>
<evidence type="ECO:0008006" key="3">
    <source>
        <dbReference type="Google" id="ProtNLM"/>
    </source>
</evidence>
<sequence length="184" mass="21174">MTWQMLYFSELQQLPVHKQMLAFSGAYLDSAEVLCNSLCSDKERANYAHGSVVMSLAFHSLELFFKGCILRSFPAEQFSGKAGHDLDALSKRFFKLYPKKEFQFEVPFRHETPEIVGEMASNELAQLLAYIEEHKRKAPEDQRHRYPTSVSGKTWDGAFGFEPNSFLVTLRELQQVYAHIQSLL</sequence>